<reference evidence="1 2" key="1">
    <citation type="journal article" date="2019" name="Sci. Rep.">
        <title>Orb-weaving spider Araneus ventricosus genome elucidates the spidroin gene catalogue.</title>
        <authorList>
            <person name="Kono N."/>
            <person name="Nakamura H."/>
            <person name="Ohtoshi R."/>
            <person name="Moran D.A.P."/>
            <person name="Shinohara A."/>
            <person name="Yoshida Y."/>
            <person name="Fujiwara M."/>
            <person name="Mori M."/>
            <person name="Tomita M."/>
            <person name="Arakawa K."/>
        </authorList>
    </citation>
    <scope>NUCLEOTIDE SEQUENCE [LARGE SCALE GENOMIC DNA]</scope>
</reference>
<evidence type="ECO:0000313" key="2">
    <source>
        <dbReference type="Proteomes" id="UP000499080"/>
    </source>
</evidence>
<sequence>QQWLNGKASASGLEGSRLETRFRRRSAVHVGLLLIKSYVVAKCPPVGVVPTTHPWGSESTRMDGEVLVLCGSLVRGCQLRRRLLHLTAVKNYEVRPKIDLALFQNGTLI</sequence>
<evidence type="ECO:0000313" key="1">
    <source>
        <dbReference type="EMBL" id="GBN43195.1"/>
    </source>
</evidence>
<dbReference type="EMBL" id="BGPR01129872">
    <property type="protein sequence ID" value="GBN43195.1"/>
    <property type="molecule type" value="Genomic_DNA"/>
</dbReference>
<name>A0A4Y2NUC4_ARAVE</name>
<gene>
    <name evidence="1" type="ORF">AVEN_156707_1</name>
</gene>
<comment type="caution">
    <text evidence="1">The sequence shown here is derived from an EMBL/GenBank/DDBJ whole genome shotgun (WGS) entry which is preliminary data.</text>
</comment>
<organism evidence="1 2">
    <name type="scientific">Araneus ventricosus</name>
    <name type="common">Orbweaver spider</name>
    <name type="synonym">Epeira ventricosa</name>
    <dbReference type="NCBI Taxonomy" id="182803"/>
    <lineage>
        <taxon>Eukaryota</taxon>
        <taxon>Metazoa</taxon>
        <taxon>Ecdysozoa</taxon>
        <taxon>Arthropoda</taxon>
        <taxon>Chelicerata</taxon>
        <taxon>Arachnida</taxon>
        <taxon>Araneae</taxon>
        <taxon>Araneomorphae</taxon>
        <taxon>Entelegynae</taxon>
        <taxon>Araneoidea</taxon>
        <taxon>Araneidae</taxon>
        <taxon>Araneus</taxon>
    </lineage>
</organism>
<dbReference type="Proteomes" id="UP000499080">
    <property type="component" value="Unassembled WGS sequence"/>
</dbReference>
<feature type="non-terminal residue" evidence="1">
    <location>
        <position position="1"/>
    </location>
</feature>
<protein>
    <submittedName>
        <fullName evidence="1">Uncharacterized protein</fullName>
    </submittedName>
</protein>
<dbReference type="AlphaFoldDB" id="A0A4Y2NUC4"/>
<proteinExistence type="predicted"/>
<accession>A0A4Y2NUC4</accession>
<keyword evidence="2" id="KW-1185">Reference proteome</keyword>